<evidence type="ECO:0000313" key="11">
    <source>
        <dbReference type="Proteomes" id="UP000254601"/>
    </source>
</evidence>
<evidence type="ECO:0000256" key="3">
    <source>
        <dbReference type="ARBA" id="ARBA00022448"/>
    </source>
</evidence>
<keyword evidence="7 9" id="KW-1133">Transmembrane helix</keyword>
<dbReference type="Pfam" id="PF01235">
    <property type="entry name" value="Na_Ala_symp"/>
    <property type="match status" value="1"/>
</dbReference>
<reference evidence="10 11" key="1">
    <citation type="submission" date="2018-06" db="EMBL/GenBank/DDBJ databases">
        <authorList>
            <consortium name="Pathogen Informatics"/>
            <person name="Doyle S."/>
        </authorList>
    </citation>
    <scope>NUCLEOTIDE SEQUENCE [LARGE SCALE GENOMIC DNA]</scope>
    <source>
        <strain evidence="10 11">NCTC13337</strain>
    </source>
</reference>
<evidence type="ECO:0000256" key="1">
    <source>
        <dbReference type="ARBA" id="ARBA00004651"/>
    </source>
</evidence>
<feature type="transmembrane region" description="Helical" evidence="9">
    <location>
        <begin position="272"/>
        <end position="292"/>
    </location>
</feature>
<keyword evidence="9" id="KW-0997">Cell inner membrane</keyword>
<comment type="subcellular location">
    <subcellularLocation>
        <location evidence="9">Cell inner membrane</location>
        <topology evidence="9">Multi-pass membrane protein</topology>
    </subcellularLocation>
    <subcellularLocation>
        <location evidence="1">Cell membrane</location>
        <topology evidence="1">Multi-pass membrane protein</topology>
    </subcellularLocation>
</comment>
<feature type="transmembrane region" description="Helical" evidence="9">
    <location>
        <begin position="232"/>
        <end position="252"/>
    </location>
</feature>
<evidence type="ECO:0000256" key="9">
    <source>
        <dbReference type="RuleBase" id="RU363064"/>
    </source>
</evidence>
<dbReference type="GO" id="GO:0005283">
    <property type="term" value="F:amino acid:sodium symporter activity"/>
    <property type="evidence" value="ECO:0007669"/>
    <property type="project" value="InterPro"/>
</dbReference>
<feature type="transmembrane region" description="Helical" evidence="9">
    <location>
        <begin position="169"/>
        <end position="189"/>
    </location>
</feature>
<keyword evidence="8 9" id="KW-0472">Membrane</keyword>
<dbReference type="AlphaFoldDB" id="A0A380MN90"/>
<gene>
    <name evidence="10" type="ORF">NCTC13337_00195</name>
</gene>
<feature type="transmembrane region" description="Helical" evidence="9">
    <location>
        <begin position="209"/>
        <end position="225"/>
    </location>
</feature>
<feature type="transmembrane region" description="Helical" evidence="9">
    <location>
        <begin position="407"/>
        <end position="425"/>
    </location>
</feature>
<evidence type="ECO:0000256" key="8">
    <source>
        <dbReference type="ARBA" id="ARBA00023136"/>
    </source>
</evidence>
<proteinExistence type="inferred from homology"/>
<dbReference type="FunFam" id="1.20.1740.10:FF:000004">
    <property type="entry name" value="Sodium:alanine symporter family protein"/>
    <property type="match status" value="1"/>
</dbReference>
<dbReference type="GO" id="GO:0005886">
    <property type="term" value="C:plasma membrane"/>
    <property type="evidence" value="ECO:0007669"/>
    <property type="project" value="UniProtKB-SubCell"/>
</dbReference>
<keyword evidence="11" id="KW-1185">Reference proteome</keyword>
<evidence type="ECO:0000256" key="2">
    <source>
        <dbReference type="ARBA" id="ARBA00009261"/>
    </source>
</evidence>
<dbReference type="Gene3D" id="1.20.1740.10">
    <property type="entry name" value="Amino acid/polyamine transporter I"/>
    <property type="match status" value="1"/>
</dbReference>
<organism evidence="10 11">
    <name type="scientific">Suttonella ornithocola</name>
    <dbReference type="NCBI Taxonomy" id="279832"/>
    <lineage>
        <taxon>Bacteria</taxon>
        <taxon>Pseudomonadati</taxon>
        <taxon>Pseudomonadota</taxon>
        <taxon>Gammaproteobacteria</taxon>
        <taxon>Cardiobacteriales</taxon>
        <taxon>Cardiobacteriaceae</taxon>
        <taxon>Suttonella</taxon>
    </lineage>
</organism>
<protein>
    <submittedName>
        <fullName evidence="10">Na+/alanine symporter</fullName>
    </submittedName>
</protein>
<feature type="transmembrane region" description="Helical" evidence="9">
    <location>
        <begin position="37"/>
        <end position="60"/>
    </location>
</feature>
<keyword evidence="6 9" id="KW-0769">Symport</keyword>
<dbReference type="PRINTS" id="PR00175">
    <property type="entry name" value="NAALASMPORT"/>
</dbReference>
<keyword evidence="3 9" id="KW-0813">Transport</keyword>
<name>A0A380MN90_9GAMM</name>
<evidence type="ECO:0000256" key="6">
    <source>
        <dbReference type="ARBA" id="ARBA00022847"/>
    </source>
</evidence>
<accession>A0A380MN90</accession>
<evidence type="ECO:0000313" key="10">
    <source>
        <dbReference type="EMBL" id="SUO93363.1"/>
    </source>
</evidence>
<keyword evidence="4" id="KW-1003">Cell membrane</keyword>
<feature type="transmembrane region" description="Helical" evidence="9">
    <location>
        <begin position="327"/>
        <end position="349"/>
    </location>
</feature>
<comment type="similarity">
    <text evidence="2 9">Belongs to the alanine or glycine:cation symporter (AGCS) (TC 2.A.25) family.</text>
</comment>
<evidence type="ECO:0000256" key="4">
    <source>
        <dbReference type="ARBA" id="ARBA00022475"/>
    </source>
</evidence>
<dbReference type="PROSITE" id="PS00873">
    <property type="entry name" value="NA_ALANINE_SYMP"/>
    <property type="match status" value="1"/>
</dbReference>
<dbReference type="InterPro" id="IPR001463">
    <property type="entry name" value="Na/Ala_symport"/>
</dbReference>
<evidence type="ECO:0000256" key="7">
    <source>
        <dbReference type="ARBA" id="ARBA00022989"/>
    </source>
</evidence>
<keyword evidence="5 9" id="KW-0812">Transmembrane</keyword>
<dbReference type="PANTHER" id="PTHR30330">
    <property type="entry name" value="AGSS FAMILY TRANSPORTER, SODIUM-ALANINE"/>
    <property type="match status" value="1"/>
</dbReference>
<feature type="transmembrane region" description="Helical" evidence="9">
    <location>
        <begin position="95"/>
        <end position="114"/>
    </location>
</feature>
<dbReference type="EMBL" id="UHIC01000001">
    <property type="protein sequence ID" value="SUO93363.1"/>
    <property type="molecule type" value="Genomic_DNA"/>
</dbReference>
<dbReference type="Proteomes" id="UP000254601">
    <property type="component" value="Unassembled WGS sequence"/>
</dbReference>
<evidence type="ECO:0000256" key="5">
    <source>
        <dbReference type="ARBA" id="ARBA00022692"/>
    </source>
</evidence>
<feature type="transmembrane region" description="Helical" evidence="9">
    <location>
        <begin position="437"/>
        <end position="461"/>
    </location>
</feature>
<dbReference type="PANTHER" id="PTHR30330:SF1">
    <property type="entry name" value="AMINO-ACID CARRIER PROTEIN ALST"/>
    <property type="match status" value="1"/>
</dbReference>
<feature type="transmembrane region" description="Helical" evidence="9">
    <location>
        <begin position="369"/>
        <end position="395"/>
    </location>
</feature>
<sequence length="494" mass="53889">MGNSAGSYDVKILKVLSMETSSFLDWLHSQVNFLSGYLWNGLIFLLLGTGIFFTISTGVVQIRLLGRSLKEMFASRQGGNDVHGITPFQAFVTGLASRVGVGNIAGVAIAIAVGGPGAVFWMWITALIGMSSAFAESSLAQLFKVRDHDNQQFRGGPAYYITKGLRQRWMAVLFALSLILTYGLVFNAVQANTITQIAAATWQWDEKTVGMVLCVLTLPIIFGGIRRIAKVAEIIVPVMALLYLLLAFYIVIKNVGVLPDVLALIFKDAFTAKSASGGFLGGIISIAMMNGIKRGLYSNEAGMGSAPNAAAAADVYHPVSQGLIQMLGVFVDTMIICSCTAFIILLSPYDSVTQEGIQLTQVAIVNHVGQWGSIFLTIAIFLFAYSTIIGNYAYAESNIQFLNSNQVTMIIFRLLVVGMVFFGAVTKVSLVWDTADLVMGIMAVINLVAILWLSPYVWLLLKDYTRQLRQGSKEPVFQMKEYPKLQGKVEKDIW</sequence>
<dbReference type="NCBIfam" id="TIGR00835">
    <property type="entry name" value="agcS"/>
    <property type="match status" value="1"/>
</dbReference>